<dbReference type="InterPro" id="IPR014710">
    <property type="entry name" value="RmlC-like_jellyroll"/>
</dbReference>
<name>A0ABS5KVR9_9ACTN</name>
<evidence type="ECO:0000256" key="3">
    <source>
        <dbReference type="ARBA" id="ARBA00023163"/>
    </source>
</evidence>
<dbReference type="RefSeq" id="WP_212012368.1">
    <property type="nucleotide sequence ID" value="NZ_JAAFYZ010000093.1"/>
</dbReference>
<keyword evidence="2" id="KW-0238">DNA-binding</keyword>
<dbReference type="SMART" id="SM00342">
    <property type="entry name" value="HTH_ARAC"/>
    <property type="match status" value="1"/>
</dbReference>
<dbReference type="Pfam" id="PF12833">
    <property type="entry name" value="HTH_18"/>
    <property type="match status" value="1"/>
</dbReference>
<dbReference type="InterPro" id="IPR009057">
    <property type="entry name" value="Homeodomain-like_sf"/>
</dbReference>
<comment type="caution">
    <text evidence="5">The sequence shown here is derived from an EMBL/GenBank/DDBJ whole genome shotgun (WGS) entry which is preliminary data.</text>
</comment>
<evidence type="ECO:0000256" key="2">
    <source>
        <dbReference type="ARBA" id="ARBA00023125"/>
    </source>
</evidence>
<reference evidence="5 6" key="1">
    <citation type="submission" date="2020-02" db="EMBL/GenBank/DDBJ databases">
        <title>Acidophilic actinobacteria isolated from forest soil.</title>
        <authorList>
            <person name="Golinska P."/>
        </authorList>
    </citation>
    <scope>NUCLEOTIDE SEQUENCE [LARGE SCALE GENOMIC DNA]</scope>
    <source>
        <strain evidence="5 6">NL8</strain>
    </source>
</reference>
<dbReference type="SUPFAM" id="SSF46689">
    <property type="entry name" value="Homeodomain-like"/>
    <property type="match status" value="1"/>
</dbReference>
<evidence type="ECO:0000313" key="5">
    <source>
        <dbReference type="EMBL" id="MBS2550141.1"/>
    </source>
</evidence>
<evidence type="ECO:0000313" key="6">
    <source>
        <dbReference type="Proteomes" id="UP000730482"/>
    </source>
</evidence>
<dbReference type="Gene3D" id="2.60.120.10">
    <property type="entry name" value="Jelly Rolls"/>
    <property type="match status" value="1"/>
</dbReference>
<feature type="domain" description="HTH araC/xylS-type" evidence="4">
    <location>
        <begin position="224"/>
        <end position="295"/>
    </location>
</feature>
<accession>A0ABS5KVR9</accession>
<dbReference type="EMBL" id="JAAFYZ010000093">
    <property type="protein sequence ID" value="MBS2550141.1"/>
    <property type="molecule type" value="Genomic_DNA"/>
</dbReference>
<dbReference type="Proteomes" id="UP000730482">
    <property type="component" value="Unassembled WGS sequence"/>
</dbReference>
<evidence type="ECO:0000259" key="4">
    <source>
        <dbReference type="PROSITE" id="PS01124"/>
    </source>
</evidence>
<dbReference type="InterPro" id="IPR003313">
    <property type="entry name" value="AraC-bd"/>
</dbReference>
<gene>
    <name evidence="5" type="ORF">KGQ19_25060</name>
</gene>
<evidence type="ECO:0000256" key="1">
    <source>
        <dbReference type="ARBA" id="ARBA00023015"/>
    </source>
</evidence>
<protein>
    <submittedName>
        <fullName evidence="5">Helix-turn-helix transcriptional regulator</fullName>
    </submittedName>
</protein>
<sequence>MTTGGGTDETADGLRHSGAALRSLQPERIGVRLAGRRIEFVDWGFYAPEPWRNFPHVHSCYELCYAYAGHGTFRVAGTEHPIGPGELFLARPGDVHDIAATDDDPMGIVFWSWAVLHDSPGGDRTGAAAGPLPATAAEDDHAAAELIAAFTTGDNRIATAANGPLPRILLLLAREAADPGPGSTEMIGSLASALVLATARALTDPPARHPTRQPTTTPGGPTVTTMIRYLHDNYHRPVRIQEVAAQVHLSERHAARLFRKSAGCTMHTYLTRYRLEAAAQLLSDPTHRTTPIAAI</sequence>
<dbReference type="PROSITE" id="PS01124">
    <property type="entry name" value="HTH_ARAC_FAMILY_2"/>
    <property type="match status" value="1"/>
</dbReference>
<organism evidence="5 6">
    <name type="scientific">Catenulispora pinistramenti</name>
    <dbReference type="NCBI Taxonomy" id="2705254"/>
    <lineage>
        <taxon>Bacteria</taxon>
        <taxon>Bacillati</taxon>
        <taxon>Actinomycetota</taxon>
        <taxon>Actinomycetes</taxon>
        <taxon>Catenulisporales</taxon>
        <taxon>Catenulisporaceae</taxon>
        <taxon>Catenulispora</taxon>
    </lineage>
</organism>
<keyword evidence="3" id="KW-0804">Transcription</keyword>
<dbReference type="SUPFAM" id="SSF51215">
    <property type="entry name" value="Regulatory protein AraC"/>
    <property type="match status" value="1"/>
</dbReference>
<dbReference type="InterPro" id="IPR050204">
    <property type="entry name" value="AraC_XylS_family_regulators"/>
</dbReference>
<proteinExistence type="predicted"/>
<dbReference type="Gene3D" id="1.10.10.60">
    <property type="entry name" value="Homeodomain-like"/>
    <property type="match status" value="1"/>
</dbReference>
<dbReference type="PANTHER" id="PTHR46796">
    <property type="entry name" value="HTH-TYPE TRANSCRIPTIONAL ACTIVATOR RHAS-RELATED"/>
    <property type="match status" value="1"/>
</dbReference>
<dbReference type="Pfam" id="PF02311">
    <property type="entry name" value="AraC_binding"/>
    <property type="match status" value="1"/>
</dbReference>
<keyword evidence="1" id="KW-0805">Transcription regulation</keyword>
<dbReference type="InterPro" id="IPR037923">
    <property type="entry name" value="HTH-like"/>
</dbReference>
<feature type="non-terminal residue" evidence="5">
    <location>
        <position position="295"/>
    </location>
</feature>
<dbReference type="InterPro" id="IPR018060">
    <property type="entry name" value="HTH_AraC"/>
</dbReference>
<keyword evidence="6" id="KW-1185">Reference proteome</keyword>